<sequence length="101" mass="11928">MSLIHQKTYCNLRTRNNKKVVLAHEPQYIMRPRGYENQLVSAVQASTIMLAEPVTLRHKRYLEVYNSINNAFEMLSRFMYVNMVDIEARMEILHQVNDKAV</sequence>
<proteinExistence type="predicted"/>
<dbReference type="EMBL" id="KI392502">
    <property type="protein sequence ID" value="ERN15527.1"/>
    <property type="molecule type" value="Genomic_DNA"/>
</dbReference>
<evidence type="ECO:0000313" key="2">
    <source>
        <dbReference type="Proteomes" id="UP000017836"/>
    </source>
</evidence>
<reference evidence="2" key="1">
    <citation type="journal article" date="2013" name="Science">
        <title>The Amborella genome and the evolution of flowering plants.</title>
        <authorList>
            <consortium name="Amborella Genome Project"/>
        </authorList>
    </citation>
    <scope>NUCLEOTIDE SEQUENCE [LARGE SCALE GENOMIC DNA]</scope>
</reference>
<organism evidence="1 2">
    <name type="scientific">Amborella trichopoda</name>
    <dbReference type="NCBI Taxonomy" id="13333"/>
    <lineage>
        <taxon>Eukaryota</taxon>
        <taxon>Viridiplantae</taxon>
        <taxon>Streptophyta</taxon>
        <taxon>Embryophyta</taxon>
        <taxon>Tracheophyta</taxon>
        <taxon>Spermatophyta</taxon>
        <taxon>Magnoliopsida</taxon>
        <taxon>Amborellales</taxon>
        <taxon>Amborellaceae</taxon>
        <taxon>Amborella</taxon>
    </lineage>
</organism>
<dbReference type="Proteomes" id="UP000017836">
    <property type="component" value="Unassembled WGS sequence"/>
</dbReference>
<protein>
    <submittedName>
        <fullName evidence="1">Uncharacterized protein</fullName>
    </submittedName>
</protein>
<dbReference type="AlphaFoldDB" id="U5D2C3"/>
<dbReference type="HOGENOM" id="CLU_180304_0_0_1"/>
<evidence type="ECO:0000313" key="1">
    <source>
        <dbReference type="EMBL" id="ERN15527.1"/>
    </source>
</evidence>
<accession>U5D2C3</accession>
<dbReference type="Gramene" id="ERN15527">
    <property type="protein sequence ID" value="ERN15527"/>
    <property type="gene ID" value="AMTR_s00048p00094230"/>
</dbReference>
<gene>
    <name evidence="1" type="ORF">AMTR_s00048p00094230</name>
</gene>
<keyword evidence="2" id="KW-1185">Reference proteome</keyword>
<name>U5D2C3_AMBTC</name>